<name>A0ABS6Z6B8_9ACTN</name>
<gene>
    <name evidence="2" type="ORF">GPJ59_15810</name>
</gene>
<sequence>MAEKVPVRCPACLKDNDYVTPVFPCACGNPVVPPLDLMSPARPLTHRTWSEGWVAVRCGSCGRESEWPHPEVGCTGCGTVLHVPVHPVHPEQVDQVEQVEPKRPGGPGGSAGAVRPPADGAGGAPIVQRPGDPYEAGAGAAGTGAAGAASDRGACSGAGAGSAGAGTGAGAAGAGTGTGAAGAGAGGSTLGSA</sequence>
<keyword evidence="3" id="KW-1185">Reference proteome</keyword>
<dbReference type="EMBL" id="WTFF01000099">
    <property type="protein sequence ID" value="MBW5483314.1"/>
    <property type="molecule type" value="Genomic_DNA"/>
</dbReference>
<organism evidence="2 3">
    <name type="scientific">Streptomyces bambusae</name>
    <dbReference type="NCBI Taxonomy" id="1550616"/>
    <lineage>
        <taxon>Bacteria</taxon>
        <taxon>Bacillati</taxon>
        <taxon>Actinomycetota</taxon>
        <taxon>Actinomycetes</taxon>
        <taxon>Kitasatosporales</taxon>
        <taxon>Streptomycetaceae</taxon>
        <taxon>Streptomyces</taxon>
    </lineage>
</organism>
<protein>
    <submittedName>
        <fullName evidence="2">Uncharacterized protein</fullName>
    </submittedName>
</protein>
<reference evidence="2 3" key="1">
    <citation type="submission" date="2019-12" db="EMBL/GenBank/DDBJ databases">
        <title>Genome sequence of Streptomyces bambusae.</title>
        <authorList>
            <person name="Bansal K."/>
            <person name="Choksket S."/>
            <person name="Korpole S."/>
            <person name="Patil P.B."/>
        </authorList>
    </citation>
    <scope>NUCLEOTIDE SEQUENCE [LARGE SCALE GENOMIC DNA]</scope>
    <source>
        <strain evidence="2 3">SK60</strain>
    </source>
</reference>
<comment type="caution">
    <text evidence="2">The sequence shown here is derived from an EMBL/GenBank/DDBJ whole genome shotgun (WGS) entry which is preliminary data.</text>
</comment>
<dbReference type="Proteomes" id="UP000812013">
    <property type="component" value="Unassembled WGS sequence"/>
</dbReference>
<evidence type="ECO:0000256" key="1">
    <source>
        <dbReference type="SAM" id="MobiDB-lite"/>
    </source>
</evidence>
<proteinExistence type="predicted"/>
<evidence type="ECO:0000313" key="3">
    <source>
        <dbReference type="Proteomes" id="UP000812013"/>
    </source>
</evidence>
<accession>A0ABS6Z6B8</accession>
<evidence type="ECO:0000313" key="2">
    <source>
        <dbReference type="EMBL" id="MBW5483314.1"/>
    </source>
</evidence>
<feature type="non-terminal residue" evidence="2">
    <location>
        <position position="193"/>
    </location>
</feature>
<feature type="compositionally biased region" description="Low complexity" evidence="1">
    <location>
        <begin position="146"/>
        <end position="155"/>
    </location>
</feature>
<feature type="compositionally biased region" description="Gly residues" evidence="1">
    <location>
        <begin position="156"/>
        <end position="193"/>
    </location>
</feature>
<feature type="region of interest" description="Disordered" evidence="1">
    <location>
        <begin position="94"/>
        <end position="193"/>
    </location>
</feature>